<dbReference type="Proteomes" id="UP000324800">
    <property type="component" value="Unassembled WGS sequence"/>
</dbReference>
<reference evidence="1 2" key="1">
    <citation type="submission" date="2019-03" db="EMBL/GenBank/DDBJ databases">
        <title>Single cell metagenomics reveals metabolic interactions within the superorganism composed of flagellate Streblomastix strix and complex community of Bacteroidetes bacteria on its surface.</title>
        <authorList>
            <person name="Treitli S.C."/>
            <person name="Kolisko M."/>
            <person name="Husnik F."/>
            <person name="Keeling P."/>
            <person name="Hampl V."/>
        </authorList>
    </citation>
    <scope>NUCLEOTIDE SEQUENCE [LARGE SCALE GENOMIC DNA]</scope>
    <source>
        <strain evidence="1">ST1C</strain>
    </source>
</reference>
<feature type="non-terminal residue" evidence="1">
    <location>
        <position position="93"/>
    </location>
</feature>
<organism evidence="1 2">
    <name type="scientific">Streblomastix strix</name>
    <dbReference type="NCBI Taxonomy" id="222440"/>
    <lineage>
        <taxon>Eukaryota</taxon>
        <taxon>Metamonada</taxon>
        <taxon>Preaxostyla</taxon>
        <taxon>Oxymonadida</taxon>
        <taxon>Streblomastigidae</taxon>
        <taxon>Streblomastix</taxon>
    </lineage>
</organism>
<accession>A0A5J4S1B4</accession>
<sequence length="93" mass="10826">MEPERNEYKDVRGKKVENDTNIEGLVQCNIYEQKRKDKITNGADRMTELPQTPDKRSVSVLMELDKAKTQEQKTGSWNGIMIVNRTVISELKW</sequence>
<dbReference type="EMBL" id="SNRW01041152">
    <property type="protein sequence ID" value="KAA6339083.1"/>
    <property type="molecule type" value="Genomic_DNA"/>
</dbReference>
<proteinExistence type="predicted"/>
<name>A0A5J4S1B4_9EUKA</name>
<protein>
    <submittedName>
        <fullName evidence="1">Uncharacterized protein</fullName>
    </submittedName>
</protein>
<evidence type="ECO:0000313" key="1">
    <source>
        <dbReference type="EMBL" id="KAA6339083.1"/>
    </source>
</evidence>
<comment type="caution">
    <text evidence="1">The sequence shown here is derived from an EMBL/GenBank/DDBJ whole genome shotgun (WGS) entry which is preliminary data.</text>
</comment>
<gene>
    <name evidence="1" type="ORF">EZS28_052642</name>
</gene>
<evidence type="ECO:0000313" key="2">
    <source>
        <dbReference type="Proteomes" id="UP000324800"/>
    </source>
</evidence>
<dbReference type="AlphaFoldDB" id="A0A5J4S1B4"/>